<feature type="compositionally biased region" description="Basic and acidic residues" evidence="1">
    <location>
        <begin position="98"/>
        <end position="107"/>
    </location>
</feature>
<dbReference type="GeneID" id="30176037"/>
<feature type="compositionally biased region" description="Basic and acidic residues" evidence="1">
    <location>
        <begin position="522"/>
        <end position="531"/>
    </location>
</feature>
<feature type="compositionally biased region" description="Polar residues" evidence="1">
    <location>
        <begin position="44"/>
        <end position="54"/>
    </location>
</feature>
<feature type="region of interest" description="Disordered" evidence="1">
    <location>
        <begin position="594"/>
        <end position="616"/>
    </location>
</feature>
<feature type="compositionally biased region" description="Polar residues" evidence="1">
    <location>
        <begin position="414"/>
        <end position="426"/>
    </location>
</feature>
<feature type="compositionally biased region" description="Acidic residues" evidence="1">
    <location>
        <begin position="664"/>
        <end position="690"/>
    </location>
</feature>
<feature type="compositionally biased region" description="Polar residues" evidence="1">
    <location>
        <begin position="944"/>
        <end position="954"/>
    </location>
</feature>
<feature type="region of interest" description="Disordered" evidence="1">
    <location>
        <begin position="637"/>
        <end position="790"/>
    </location>
</feature>
<feature type="compositionally biased region" description="Basic and acidic residues" evidence="1">
    <location>
        <begin position="1148"/>
        <end position="1159"/>
    </location>
</feature>
<feature type="compositionally biased region" description="Acidic residues" evidence="1">
    <location>
        <begin position="251"/>
        <end position="262"/>
    </location>
</feature>
<feature type="compositionally biased region" description="Low complexity" evidence="1">
    <location>
        <begin position="143"/>
        <end position="159"/>
    </location>
</feature>
<evidence type="ECO:0000313" key="3">
    <source>
        <dbReference type="EMBL" id="OCF46434.1"/>
    </source>
</evidence>
<feature type="compositionally biased region" description="Acidic residues" evidence="1">
    <location>
        <begin position="1269"/>
        <end position="1278"/>
    </location>
</feature>
<keyword evidence="5" id="KW-1185">Reference proteome</keyword>
<feature type="region of interest" description="Disordered" evidence="1">
    <location>
        <begin position="1324"/>
        <end position="1395"/>
    </location>
</feature>
<dbReference type="OrthoDB" id="2575475at2759"/>
<feature type="compositionally biased region" description="Polar residues" evidence="1">
    <location>
        <begin position="594"/>
        <end position="608"/>
    </location>
</feature>
<gene>
    <name evidence="3" type="ORF">I206_07668</name>
    <name evidence="4" type="ORF">I206_102298</name>
</gene>
<feature type="region of interest" description="Disordered" evidence="1">
    <location>
        <begin position="364"/>
        <end position="399"/>
    </location>
</feature>
<protein>
    <recommendedName>
        <fullName evidence="2">DNA replication checkpoint mediator MRC1 domain-containing protein</fullName>
    </recommendedName>
</protein>
<reference evidence="3" key="1">
    <citation type="submission" date="2013-07" db="EMBL/GenBank/DDBJ databases">
        <title>The Genome Sequence of Cryptococcus pinus CBS10737.</title>
        <authorList>
            <consortium name="The Broad Institute Genome Sequencing Platform"/>
            <person name="Cuomo C."/>
            <person name="Litvintseva A."/>
            <person name="Chen Y."/>
            <person name="Heitman J."/>
            <person name="Sun S."/>
            <person name="Springer D."/>
            <person name="Dromer F."/>
            <person name="Young S.K."/>
            <person name="Zeng Q."/>
            <person name="Gargeya S."/>
            <person name="Fitzgerald M."/>
            <person name="Abouelleil A."/>
            <person name="Alvarado L."/>
            <person name="Berlin A.M."/>
            <person name="Chapman S.B."/>
            <person name="Dewar J."/>
            <person name="Goldberg J."/>
            <person name="Griggs A."/>
            <person name="Gujja S."/>
            <person name="Hansen M."/>
            <person name="Howarth C."/>
            <person name="Imamovic A."/>
            <person name="Larimer J."/>
            <person name="McCowan C."/>
            <person name="Murphy C."/>
            <person name="Pearson M."/>
            <person name="Priest M."/>
            <person name="Roberts A."/>
            <person name="Saif S."/>
            <person name="Shea T."/>
            <person name="Sykes S."/>
            <person name="Wortman J."/>
            <person name="Nusbaum C."/>
            <person name="Birren B."/>
        </authorList>
    </citation>
    <scope>NUCLEOTIDE SEQUENCE [LARGE SCALE GENOMIC DNA]</scope>
    <source>
        <strain evidence="3">CBS 10737</strain>
    </source>
</reference>
<feature type="compositionally biased region" description="Acidic residues" evidence="1">
    <location>
        <begin position="296"/>
        <end position="309"/>
    </location>
</feature>
<feature type="compositionally biased region" description="Basic and acidic residues" evidence="1">
    <location>
        <begin position="1075"/>
        <end position="1110"/>
    </location>
</feature>
<proteinExistence type="predicted"/>
<dbReference type="STRING" id="1296096.A0A1B9HT42"/>
<feature type="compositionally biased region" description="Basic and acidic residues" evidence="1">
    <location>
        <begin position="263"/>
        <end position="277"/>
    </location>
</feature>
<feature type="compositionally biased region" description="Acidic residues" evidence="1">
    <location>
        <begin position="699"/>
        <end position="711"/>
    </location>
</feature>
<reference evidence="4" key="2">
    <citation type="submission" date="2013-07" db="EMBL/GenBank/DDBJ databases">
        <authorList>
            <consortium name="The Broad Institute Genome Sequencing Platform"/>
            <person name="Cuomo C."/>
            <person name="Litvintseva A."/>
            <person name="Chen Y."/>
            <person name="Heitman J."/>
            <person name="Sun S."/>
            <person name="Springer D."/>
            <person name="Dromer F."/>
            <person name="Young S.K."/>
            <person name="Zeng Q."/>
            <person name="Gargeya S."/>
            <person name="Fitzgerald M."/>
            <person name="Abouelleil A."/>
            <person name="Alvarado L."/>
            <person name="Berlin A.M."/>
            <person name="Chapman S.B."/>
            <person name="Dewar J."/>
            <person name="Goldberg J."/>
            <person name="Griggs A."/>
            <person name="Gujja S."/>
            <person name="Hansen M."/>
            <person name="Howarth C."/>
            <person name="Imamovic A."/>
            <person name="Larimer J."/>
            <person name="McCowan C."/>
            <person name="Murphy C."/>
            <person name="Pearson M."/>
            <person name="Priest M."/>
            <person name="Roberts A."/>
            <person name="Saif S."/>
            <person name="Shea T."/>
            <person name="Sykes S."/>
            <person name="Wortman J."/>
            <person name="Nusbaum C."/>
            <person name="Birren B."/>
        </authorList>
    </citation>
    <scope>NUCLEOTIDE SEQUENCE</scope>
    <source>
        <strain evidence="4">CBS 10737</strain>
    </source>
</reference>
<evidence type="ECO:0000259" key="2">
    <source>
        <dbReference type="Pfam" id="PF09444"/>
    </source>
</evidence>
<dbReference type="RefSeq" id="XP_019007653.1">
    <property type="nucleotide sequence ID" value="XM_019159359.1"/>
</dbReference>
<feature type="region of interest" description="Disordered" evidence="1">
    <location>
        <begin position="944"/>
        <end position="1212"/>
    </location>
</feature>
<feature type="compositionally biased region" description="Basic residues" evidence="1">
    <location>
        <begin position="1133"/>
        <end position="1147"/>
    </location>
</feature>
<feature type="compositionally biased region" description="Acidic residues" evidence="1">
    <location>
        <begin position="1049"/>
        <end position="1074"/>
    </location>
</feature>
<feature type="compositionally biased region" description="Acidic residues" evidence="1">
    <location>
        <begin position="509"/>
        <end position="520"/>
    </location>
</feature>
<dbReference type="InterPro" id="IPR018564">
    <property type="entry name" value="Repl_chkpnt_MRC1_dom"/>
</dbReference>
<feature type="compositionally biased region" description="Basic and acidic residues" evidence="1">
    <location>
        <begin position="76"/>
        <end position="90"/>
    </location>
</feature>
<sequence length="1395" mass="155765">MSTSSLTSLPAPTSDTLDIIPPRPAPKRTYGRVRPASPPPLGEASSSSSIATAQPLFTSPSKALLDRWSNANQSWRDELSKLDAPSSDKTEDIDDLEEARKEMEKLRRQARGLKALDQNQNQVQPLHSANLAIPKEKNILAQTSSLTSLPTTTASSPLRSSPPVPPPRALQAHSSETAEETMFPIRKSGMPGKPKRIIMSDEESDDAGEEPPLFVRDSSRSVTPVQYEGESTTERGSSPPSFRRPPRNGEHEDDEVDDEDMAEYLKRDNQTRVEREQQAQAELEPVRQPQSSALEGLDDLFDQDDDEEPQEKRSRVHRGLNKADKAEMEKDIARAHRERPVAFSRPEPSRLPISAWLAQANVAVQSKDRTNDRSNIPGLTFGKSPQTSPSQQTPPDDEIILFTPSSGIRHAMATTSTSRISIENPNTPTPAAKKSKGKGKAIASIEEDDEKGNEQDFMNFLDHEKKRDDKEARRKQLEEFKKRAIAAKLQQQKPMTLNLEPTKPSSDGPQEEESDFEIESETTPKKKEEPVHALGGKKISGAKAILSKTNDQSVISKQKQGFLARAGKLHKNKNHAEGISETYIDFAGKAFNHSNAKQNNAGSKPSTQKKGRDEVLSNEDFNKFIVAKHQQQVSAIARKKEEDCGRVKILPGRQEQIIQIPETQLDEQNEEDEEDDEDEEYNPDEEEDDERMVWSGEEGSGDEEEVVEEKDGESQHDDANAVDLIPETLQEDEDEEVQPVFKRKSRPSARVAFDSDDEDNAKSASWQEVPASLKKLEPQPSATLKSTTNDDGFGGFDLGGFGNGSQGFSQLFGATQAAGSENAGDAFAGLRSDHIGGFLPTQAILPEVQISKTQIERDNNLIAAEIEEAAMERMQELEKPKQQYINERGLFTQTKPPIAEVVFDDETQISQSRRNLGGLSDLSILGDQTQQTPYGKQTFTQIGTLSSDQRQSLNDTERSPTQTQDEDEEETFSRLRRRRESDPDIDQDIEPVTLSPTQAAPSAQRTVFDRMMKAASRPQKPKFKSRMVDEQAEESDEDNGWALPFGNAENEDDDDDDDQDAFLEGLVDDQQVDEEERRRQDEMVNEKNREIQAADDLRLEQEARKIIEGQHRRKKRTKDFFDDESESEDERGGKKKRLSKKQRRKRQLDREDGLDKLEGEANVFRRVYDENLESDEDEIDETPFFDIDNLPGAGRSLVSREPEELAQEDVPIAPKMTFKEKYNLLRARARQNGGKTSDELAIDDMDDEVLMPPNDPRARALKQRRNTFVDEDEDEDEQGKDAGFSISKRTSMQISATSINDKDVHRRSLASYASYVQEESQVTRRAAGGAAGVSVIRPQNSSSRSIGNGGLSSRNGSMSNMARPAPVPHPHRQSTTSSTNSGSGSVLLSKRSKFA</sequence>
<feature type="compositionally biased region" description="Polar residues" evidence="1">
    <location>
        <begin position="117"/>
        <end position="127"/>
    </location>
</feature>
<dbReference type="EMBL" id="KI894017">
    <property type="protein sequence ID" value="OCF46434.1"/>
    <property type="molecule type" value="Genomic_DNA"/>
</dbReference>
<feature type="compositionally biased region" description="Polar residues" evidence="1">
    <location>
        <begin position="1337"/>
        <end position="1360"/>
    </location>
</feature>
<feature type="region of interest" description="Disordered" evidence="1">
    <location>
        <begin position="414"/>
        <end position="535"/>
    </location>
</feature>
<feature type="domain" description="DNA replication checkpoint mediator MRC1" evidence="2">
    <location>
        <begin position="1024"/>
        <end position="1158"/>
    </location>
</feature>
<dbReference type="Pfam" id="PF09444">
    <property type="entry name" value="MRC1"/>
    <property type="match status" value="1"/>
</dbReference>
<feature type="region of interest" description="Disordered" evidence="1">
    <location>
        <begin position="1229"/>
        <end position="1288"/>
    </location>
</feature>
<feature type="compositionally biased region" description="Acidic residues" evidence="1">
    <location>
        <begin position="200"/>
        <end position="209"/>
    </location>
</feature>
<feature type="compositionally biased region" description="Basic and acidic residues" evidence="1">
    <location>
        <begin position="461"/>
        <end position="482"/>
    </location>
</feature>
<feature type="region of interest" description="Disordered" evidence="1">
    <location>
        <begin position="76"/>
        <end position="349"/>
    </location>
</feature>
<feature type="compositionally biased region" description="Low complexity" evidence="1">
    <location>
        <begin position="1374"/>
        <end position="1385"/>
    </location>
</feature>
<dbReference type="Proteomes" id="UP000094020">
    <property type="component" value="Chromosome 3"/>
</dbReference>
<evidence type="ECO:0000313" key="5">
    <source>
        <dbReference type="Proteomes" id="UP000094020"/>
    </source>
</evidence>
<organism evidence="3">
    <name type="scientific">Kwoniella pini CBS 10737</name>
    <dbReference type="NCBI Taxonomy" id="1296096"/>
    <lineage>
        <taxon>Eukaryota</taxon>
        <taxon>Fungi</taxon>
        <taxon>Dikarya</taxon>
        <taxon>Basidiomycota</taxon>
        <taxon>Agaricomycotina</taxon>
        <taxon>Tremellomycetes</taxon>
        <taxon>Tremellales</taxon>
        <taxon>Cryptococcaceae</taxon>
        <taxon>Kwoniella</taxon>
    </lineage>
</organism>
<evidence type="ECO:0000256" key="1">
    <source>
        <dbReference type="SAM" id="MobiDB-lite"/>
    </source>
</evidence>
<feature type="compositionally biased region" description="Basic and acidic residues" evidence="1">
    <location>
        <begin position="321"/>
        <end position="340"/>
    </location>
</feature>
<dbReference type="KEGG" id="kpin:30176037"/>
<reference evidence="4" key="4">
    <citation type="submission" date="2024-02" db="EMBL/GenBank/DDBJ databases">
        <title>Comparative genomics of Cryptococcus and Kwoniella reveals pathogenesis evolution and contrasting modes of karyotype evolution via chromosome fusion or intercentromeric recombination.</title>
        <authorList>
            <person name="Coelho M.A."/>
            <person name="David-Palma M."/>
            <person name="Shea T."/>
            <person name="Bowers K."/>
            <person name="McGinley-Smith S."/>
            <person name="Mohammad A.W."/>
            <person name="Gnirke A."/>
            <person name="Yurkov A.M."/>
            <person name="Nowrousian M."/>
            <person name="Sun S."/>
            <person name="Cuomo C.A."/>
            <person name="Heitman J."/>
        </authorList>
    </citation>
    <scope>NUCLEOTIDE SEQUENCE</scope>
    <source>
        <strain evidence="4">CBS 10737</strain>
    </source>
</reference>
<dbReference type="EMBL" id="CP144521">
    <property type="protein sequence ID" value="WWC68373.1"/>
    <property type="molecule type" value="Genomic_DNA"/>
</dbReference>
<feature type="compositionally biased region" description="Polar residues" evidence="1">
    <location>
        <begin position="994"/>
        <end position="1005"/>
    </location>
</feature>
<name>A0A1B9HT42_9TREE</name>
<feature type="region of interest" description="Disordered" evidence="1">
    <location>
        <begin position="1"/>
        <end position="54"/>
    </location>
</feature>
<accession>A0A1B9HT42</accession>
<feature type="compositionally biased region" description="Low complexity" evidence="1">
    <location>
        <begin position="1"/>
        <end position="17"/>
    </location>
</feature>
<evidence type="ECO:0000313" key="4">
    <source>
        <dbReference type="EMBL" id="WWC68373.1"/>
    </source>
</evidence>
<feature type="compositionally biased region" description="Low complexity" evidence="1">
    <location>
        <begin position="384"/>
        <end position="394"/>
    </location>
</feature>
<feature type="compositionally biased region" description="Acidic residues" evidence="1">
    <location>
        <begin position="1170"/>
        <end position="1183"/>
    </location>
</feature>
<feature type="compositionally biased region" description="Acidic residues" evidence="1">
    <location>
        <begin position="1240"/>
        <end position="1249"/>
    </location>
</feature>
<reference evidence="3" key="3">
    <citation type="submission" date="2016-07" db="EMBL/GenBank/DDBJ databases">
        <title>Evolution of pathogenesis and genome organization in the Tremellales.</title>
        <authorList>
            <person name="Cuomo C."/>
            <person name="Litvintseva A."/>
            <person name="Heitman J."/>
            <person name="Chen Y."/>
            <person name="Sun S."/>
            <person name="Springer D."/>
            <person name="Dromer F."/>
            <person name="Young S."/>
            <person name="Zeng Q."/>
            <person name="Chapman S."/>
            <person name="Gujja S."/>
            <person name="Saif S."/>
            <person name="Birren B."/>
        </authorList>
    </citation>
    <scope>NUCLEOTIDE SEQUENCE</scope>
    <source>
        <strain evidence="3">CBS 10737</strain>
    </source>
</reference>
<feature type="compositionally biased region" description="Acidic residues" evidence="1">
    <location>
        <begin position="1030"/>
        <end position="1039"/>
    </location>
</feature>